<feature type="compositionally biased region" description="Polar residues" evidence="1">
    <location>
        <begin position="19"/>
        <end position="34"/>
    </location>
</feature>
<sequence length="516" mass="59764">MSNPIAEGSPLNKSDEKNATMTMSKENPNLDVNVSEYSRKRELVHELNVTMDDQSLEEVESSKLSKESDEVSQIQVEMKIVKDIHRNTDAADHENGGKELLPEVEQWVENERQEVVNLVQRHATCKKPMLEHADLINKIQKEKDLKKSDLEEQDSEEYSWEQYSIGNLGKEDESRDRKDDMKKFCLKSWKNRKKTQNDFEAETIQLKFESFDSEKLETNEIEIPMKNESVEEQNGKRSSRIPNFQTSRMESRKKTFGKLVRILEKYRKMVYTILSNVSNWMLVFLVISLVSPSEALKEESETSSGSSFGTQLVLMVLSSLVLTVGISSCDMFCESENEIDEEMSIKKPSQNFIVGDNVWLLDEQTDDWEEAVIVEVLHEMYKVKLCRKESIKLISKRQKQKLIKRGTKEKENPELPPESNDKVHAVGNKEEMDIPENMFMPNLFSSTSEKLECLKISRKDIDRTGTQLEAQLSRIRGNRDKAQSRLELAMKGKRDEAQLSKIRENRDKAQMELELM</sequence>
<dbReference type="AlphaFoldDB" id="A0A914E4I1"/>
<accession>A0A914E4I1</accession>
<name>A0A914E4I1_9BILA</name>
<evidence type="ECO:0000256" key="1">
    <source>
        <dbReference type="SAM" id="MobiDB-lite"/>
    </source>
</evidence>
<evidence type="ECO:0000313" key="2">
    <source>
        <dbReference type="Proteomes" id="UP000887540"/>
    </source>
</evidence>
<evidence type="ECO:0000313" key="3">
    <source>
        <dbReference type="WBParaSite" id="ACRNAN_scaffold57.g13075.t1"/>
    </source>
</evidence>
<protein>
    <submittedName>
        <fullName evidence="3">Uncharacterized protein</fullName>
    </submittedName>
</protein>
<keyword evidence="2" id="KW-1185">Reference proteome</keyword>
<reference evidence="3" key="1">
    <citation type="submission" date="2022-11" db="UniProtKB">
        <authorList>
            <consortium name="WormBaseParasite"/>
        </authorList>
    </citation>
    <scope>IDENTIFICATION</scope>
</reference>
<feature type="region of interest" description="Disordered" evidence="1">
    <location>
        <begin position="402"/>
        <end position="422"/>
    </location>
</feature>
<feature type="region of interest" description="Disordered" evidence="1">
    <location>
        <begin position="1"/>
        <end position="34"/>
    </location>
</feature>
<dbReference type="Proteomes" id="UP000887540">
    <property type="component" value="Unplaced"/>
</dbReference>
<proteinExistence type="predicted"/>
<feature type="compositionally biased region" description="Basic and acidic residues" evidence="1">
    <location>
        <begin position="406"/>
        <end position="422"/>
    </location>
</feature>
<organism evidence="2 3">
    <name type="scientific">Acrobeloides nanus</name>
    <dbReference type="NCBI Taxonomy" id="290746"/>
    <lineage>
        <taxon>Eukaryota</taxon>
        <taxon>Metazoa</taxon>
        <taxon>Ecdysozoa</taxon>
        <taxon>Nematoda</taxon>
        <taxon>Chromadorea</taxon>
        <taxon>Rhabditida</taxon>
        <taxon>Tylenchina</taxon>
        <taxon>Cephalobomorpha</taxon>
        <taxon>Cephaloboidea</taxon>
        <taxon>Cephalobidae</taxon>
        <taxon>Acrobeloides</taxon>
    </lineage>
</organism>
<dbReference type="WBParaSite" id="ACRNAN_scaffold57.g13075.t1">
    <property type="protein sequence ID" value="ACRNAN_scaffold57.g13075.t1"/>
    <property type="gene ID" value="ACRNAN_scaffold57.g13075"/>
</dbReference>